<dbReference type="InterPro" id="IPR023631">
    <property type="entry name" value="Amidase_dom"/>
</dbReference>
<sequence>MAFPFKAPSSLPIFDDEKGNERYIEQLNPYPRSHPSVLSGRTTRIMLLLVVTWTTYLLSFASALFPSRNFDFSLSKDSYGLPDLYEASVVELQQGLDDGLFTSVDLVKAYFARIEEVNLNGPALRAVLEINPSALEQAMAMDKERKLDGKRSMLHGIPILLKDNIATVASEGMNTTAGSFSLLGSIVPEDAGVVKRLRKAGAIILGKTNLSEFAHFRGNLPSGWSGRGGQNTNAYFPNADPCGSSSGSGVAASIGLVTVTLGTETDGSITCPSSNNNAVGIKPTVGLTSRAGVIPISANQDTVGPITRSISDAAIVLSVIAGKDPNDNFTLTQPDEVPDYTKALNVNAFKGKRIGVPRQVFLQERFIGPGVLEIFEGALETIRGLGATIVDPADLPSAQEILASDNETIVLDIDFKVELNAYYERLLENPSGVRTLADLIAFNNANPELEKPVNFTDQSELIESEGTNGFNSTYFQALAFDHDLGRTRGIDAALHDLNLDALVLPATGLTTTPAAIAGYPIVTVPLGFFADNVTIESAGPLTVYPAPGVPFGLSFLSGAFSEFDLVSFGFAYEQTTKTRLARRAYPAAIPKTQLQDVIGFL</sequence>
<dbReference type="PANTHER" id="PTHR42678">
    <property type="entry name" value="AMIDASE"/>
    <property type="match status" value="1"/>
</dbReference>
<feature type="transmembrane region" description="Helical" evidence="1">
    <location>
        <begin position="45"/>
        <end position="65"/>
    </location>
</feature>
<dbReference type="Gene3D" id="3.90.1300.10">
    <property type="entry name" value="Amidase signature (AS) domain"/>
    <property type="match status" value="1"/>
</dbReference>
<proteinExistence type="predicted"/>
<dbReference type="SUPFAM" id="SSF75304">
    <property type="entry name" value="Amidase signature (AS) enzymes"/>
    <property type="match status" value="1"/>
</dbReference>
<reference evidence="3 4" key="1">
    <citation type="submission" date="2024-05" db="EMBL/GenBank/DDBJ databases">
        <title>A draft genome resource for the thread blight pathogen Marasmius tenuissimus strain MS-2.</title>
        <authorList>
            <person name="Yulfo-Soto G.E."/>
            <person name="Baruah I.K."/>
            <person name="Amoako-Attah I."/>
            <person name="Bukari Y."/>
            <person name="Meinhardt L.W."/>
            <person name="Bailey B.A."/>
            <person name="Cohen S.P."/>
        </authorList>
    </citation>
    <scope>NUCLEOTIDE SEQUENCE [LARGE SCALE GENOMIC DNA]</scope>
    <source>
        <strain evidence="3 4">MS-2</strain>
    </source>
</reference>
<organism evidence="3 4">
    <name type="scientific">Marasmius tenuissimus</name>
    <dbReference type="NCBI Taxonomy" id="585030"/>
    <lineage>
        <taxon>Eukaryota</taxon>
        <taxon>Fungi</taxon>
        <taxon>Dikarya</taxon>
        <taxon>Basidiomycota</taxon>
        <taxon>Agaricomycotina</taxon>
        <taxon>Agaricomycetes</taxon>
        <taxon>Agaricomycetidae</taxon>
        <taxon>Agaricales</taxon>
        <taxon>Marasmiineae</taxon>
        <taxon>Marasmiaceae</taxon>
        <taxon>Marasmius</taxon>
    </lineage>
</organism>
<gene>
    <name evidence="3" type="ORF">AAF712_001739</name>
</gene>
<protein>
    <recommendedName>
        <fullName evidence="2">Amidase domain-containing protein</fullName>
    </recommendedName>
</protein>
<keyword evidence="1" id="KW-0812">Transmembrane</keyword>
<evidence type="ECO:0000259" key="2">
    <source>
        <dbReference type="Pfam" id="PF01425"/>
    </source>
</evidence>
<dbReference type="InterPro" id="IPR036928">
    <property type="entry name" value="AS_sf"/>
</dbReference>
<dbReference type="EMBL" id="JBBXMP010000004">
    <property type="protein sequence ID" value="KAL0071177.1"/>
    <property type="molecule type" value="Genomic_DNA"/>
</dbReference>
<keyword evidence="1" id="KW-1133">Transmembrane helix</keyword>
<name>A0ABR3AB31_9AGAR</name>
<evidence type="ECO:0000313" key="4">
    <source>
        <dbReference type="Proteomes" id="UP001437256"/>
    </source>
</evidence>
<feature type="domain" description="Amidase" evidence="2">
    <location>
        <begin position="105"/>
        <end position="564"/>
    </location>
</feature>
<accession>A0ABR3AB31</accession>
<dbReference type="Proteomes" id="UP001437256">
    <property type="component" value="Unassembled WGS sequence"/>
</dbReference>
<keyword evidence="1" id="KW-0472">Membrane</keyword>
<dbReference type="PANTHER" id="PTHR42678:SF34">
    <property type="entry name" value="OS04G0183300 PROTEIN"/>
    <property type="match status" value="1"/>
</dbReference>
<evidence type="ECO:0000256" key="1">
    <source>
        <dbReference type="SAM" id="Phobius"/>
    </source>
</evidence>
<evidence type="ECO:0000313" key="3">
    <source>
        <dbReference type="EMBL" id="KAL0071177.1"/>
    </source>
</evidence>
<keyword evidence="4" id="KW-1185">Reference proteome</keyword>
<comment type="caution">
    <text evidence="3">The sequence shown here is derived from an EMBL/GenBank/DDBJ whole genome shotgun (WGS) entry which is preliminary data.</text>
</comment>
<dbReference type="Pfam" id="PF01425">
    <property type="entry name" value="Amidase"/>
    <property type="match status" value="1"/>
</dbReference>